<proteinExistence type="predicted"/>
<reference evidence="1 2" key="1">
    <citation type="journal article" date="2021" name="Hortic Res">
        <title>High-quality reference genome and annotation aids understanding of berry development for evergreen blueberry (Vaccinium darrowii).</title>
        <authorList>
            <person name="Yu J."/>
            <person name="Hulse-Kemp A.M."/>
            <person name="Babiker E."/>
            <person name="Staton M."/>
        </authorList>
    </citation>
    <scope>NUCLEOTIDE SEQUENCE [LARGE SCALE GENOMIC DNA]</scope>
    <source>
        <strain evidence="2">cv. NJ 8807/NJ 8810</strain>
        <tissue evidence="1">Young leaf</tissue>
    </source>
</reference>
<organism evidence="1 2">
    <name type="scientific">Vaccinium darrowii</name>
    <dbReference type="NCBI Taxonomy" id="229202"/>
    <lineage>
        <taxon>Eukaryota</taxon>
        <taxon>Viridiplantae</taxon>
        <taxon>Streptophyta</taxon>
        <taxon>Embryophyta</taxon>
        <taxon>Tracheophyta</taxon>
        <taxon>Spermatophyta</taxon>
        <taxon>Magnoliopsida</taxon>
        <taxon>eudicotyledons</taxon>
        <taxon>Gunneridae</taxon>
        <taxon>Pentapetalae</taxon>
        <taxon>asterids</taxon>
        <taxon>Ericales</taxon>
        <taxon>Ericaceae</taxon>
        <taxon>Vaccinioideae</taxon>
        <taxon>Vaccinieae</taxon>
        <taxon>Vaccinium</taxon>
    </lineage>
</organism>
<evidence type="ECO:0000313" key="1">
    <source>
        <dbReference type="EMBL" id="KAH7853691.1"/>
    </source>
</evidence>
<dbReference type="Proteomes" id="UP000828048">
    <property type="component" value="Chromosome 11"/>
</dbReference>
<gene>
    <name evidence="1" type="ORF">Vadar_005559</name>
</gene>
<evidence type="ECO:0000313" key="2">
    <source>
        <dbReference type="Proteomes" id="UP000828048"/>
    </source>
</evidence>
<accession>A0ACB7YJC1</accession>
<protein>
    <submittedName>
        <fullName evidence="1">Uncharacterized protein</fullName>
    </submittedName>
</protein>
<name>A0ACB7YJC1_9ERIC</name>
<dbReference type="EMBL" id="CM037161">
    <property type="protein sequence ID" value="KAH7853691.1"/>
    <property type="molecule type" value="Genomic_DNA"/>
</dbReference>
<keyword evidence="2" id="KW-1185">Reference proteome</keyword>
<sequence>MDFVSRHAAAAAASSDHNNHHRHQPESPTSAAPSSSFAPNPNSLEEQEYLARYVVVKHSWRGRYKRILCLSNVSIVTLDPSTLAVTNSYDVGSDFEAASPVLGRDENSQEFNISVRTDGKGKFKGMKFSSKYRVSILTELHRIRWNRIGPVAEFPVLHLRRRTREWVPFKMKVTYVGVELVDLKSGDLRWCLDFRDMDSPAIILLSEPYGTKNHEHGGFVLCPLYGRKSKAFQAASGTSTAAIISSLTKTAKSMVGLSLSVDSTQSLSAAEYRERRAKEAVRAEETPFGAWSVTRLRTAAHGTLNISGLGLGIGPKGGLGEQGDAVSRQLILTRASLVERRPANYEAVIVRPLSAVGSLVRFAEEPQMFAIEFNDGCPVHVYASTSRDSLLAAVRDVLQTEGQCPVPILPRLTMPGHRIDPPCGRVHSQIKQLSAGQRAVADAESPTTYLKHLAAAAKDAVAEGGSIPGSRAKLWRRIREFNACVPYSGLPANSEVPEVTLMALITMLPAAPNQPPESPPLPPPSPKAAATVMGFIACLRRLLASRSAASHVMSFPAAVGRIMGLLRNGSEGVAGEAAELIAVLIGGGPGEMNILTDTKGEWHATIMHTKSVLFANNSNVIILVNRLKPMSVSPLLSMSVVEVLEAMICEPHGETTQYTVFVELLRQVAGLRRRLFALFGHPAESVRETVAVIMRTIAEEDAIAAESMRDAALRDGALLRHFYHAFFLPADERREVSRQLVALWADSYQPALDLLSRVLPPGLVAYLHTKSDGVPLDDAQNLSGQDGASLTRRQRRLLQQRRGRTGKGIISQETPLPSVNSYEVDPGRQTSVGAFKGSDSYQKSVVDPIPVQVAGTNTYAVHRGDNLHRELPSTSASQADYVESVGSPDAQPMNATGTVESNASNSVDSDPNVAAPAQIVVENTPVGSGRLLCNWPEFWRAFSLDHNRADLIWNERTRQELKQALQAEVHNLDVEKGRTEDIVPGGATVEIMTGKDSVPQISWNYSEFFVSYRSLSKEVCVGQYYLRLLLESGSSGRAQDFPLRDPVAFFRALYHRFLCDADVGLTVDGAVPDEMGASDDWCDMGRLDGFGGGGGSSVRELCARAMAIVYEQHYSVIGPFEGTAHITVLLDRTDDRALRHRLLVLMKVLMKVLSNVVSCVLVGGCVLAVDLLTAVHEASERTAIPLQSNLIAASAFMEPLKEWMFIDKEGTQVGPVEKDAVRRFWSKKAIDWTTRCWASGMPDWKRLRDIRELRWALAIRVPVLTSIQVGEASLSILHSMVSAHSDLDDAGELVTPTPRVKRILSSPRCLPHIAQAMLTGEPSVVDGAAALLKAVVTRNPKAMIKLYSTGAFYFALAYPGSNLLSIAQLFSLTHLHQAFHGGEEASVSSSLPLAKRSVLGGLLPESLLYVLERSGPSAFAAAMVSDSDTPEIIWTHKMRAENLIRQVLQHLGDFPQKLSQHCHSLYDYAPMPPVTYPELRDEMWCHRYYLRNLCDEIRFPNWPIVEHVEFLQSLLVMWREELTRRPMDLSEEEACKILEISLDDVSRDDANKKNSLETAEEITNISKQIENIDEEKLKRQYRKLAMKYHPDKNPEGRDKFLAVQKAYERLQATMQGLQGPQPWRLLLLLKGQCILYRRYGELLEPFKYAGYPMLLNAVTVDKDDNNFLSSDRAPLLVAASELIWLTCASSSLNGEELVRDGGIHLLATLLSRCMCVVQPSTFASEPSAIIVTNVMRTFSVLSQFESARAEILEFSGLVEDIVHCTELELVPAAVNAALEAVAHVSVSSELQAAFLKAGVLWYLLPLLLQYDSTAEESDMTEAHGVGASVQVAKNMHAVRTFQALSRISGWGADESSTPYNQAAADALRALLTPKLASMLRDPLPKELLSRLNTNLESPEIIWNSSTRAELLKFVDQQRASQGPDGSYDLKESHAFMYEALSKELFVGNVYLRVYNDQPDSEISEPETFCFALVDFISSLVCNTKSSDPDVQMIGSSTEATEFHTNDSNGSTNGHHFADDSTAVSDEKVNKEEDFEVLKKLQCGLTSLQNLLTSDPKLASVFSAKEKLLPLFECFSVPVASKSNIPQLTLTVLSLLTAHAPCLEAMVADGSSLLLLLQMLHSSANCREGVLHVLYALASTPELAWAAAKHGGVVYILELLLPLKEEIPLQQRAAAASLLGKLVGQPMHGPRVAITLTRFLPDGLVSVIRDGPGEAVICALEQTTETPELVWTPAMATSLSAQIATMASDLYREQMKGRVVDWDVPEQASGQQDMRDEPQVGGIYVRLFLKDPKFPLRNPKRFLEGLLDQYLSSIAATHYDQAVDPELPLLLSAALVSLLRVHPALADHVGYLGYVPKLVSAVAYEGRRETMASGDKKNGSYTDGTIETEDSSMQPSSPTPQELVRLSCLRVLHQLAASTTCAEAMAATSVGTPQVVPLLMKAIGWQGGSILALETLKRVVVAGNRARDALVAQGLKVGLVEVLLGLLDWRAGGRNAFCSQMKWNESEASIGRVLAIEVLHAFATEGAHCTKVLEILNASNIWSAYKDQKHDLFLPSNAQSSAAGVAGLIESSSSRLTYALTAPPPHPNMVKPPASVPSDINGRPGHS</sequence>
<comment type="caution">
    <text evidence="1">The sequence shown here is derived from an EMBL/GenBank/DDBJ whole genome shotgun (WGS) entry which is preliminary data.</text>
</comment>